<dbReference type="InParanoid" id="U5HJ51"/>
<dbReference type="PROSITE" id="PS51257">
    <property type="entry name" value="PROKAR_LIPOPROTEIN"/>
    <property type="match status" value="1"/>
</dbReference>
<organism evidence="2">
    <name type="scientific">Microbotryum lychnidis-dioicae (strain p1A1 Lamole / MvSl-1064)</name>
    <name type="common">Anther smut fungus</name>
    <dbReference type="NCBI Taxonomy" id="683840"/>
    <lineage>
        <taxon>Eukaryota</taxon>
        <taxon>Fungi</taxon>
        <taxon>Dikarya</taxon>
        <taxon>Basidiomycota</taxon>
        <taxon>Pucciniomycotina</taxon>
        <taxon>Microbotryomycetes</taxon>
        <taxon>Microbotryales</taxon>
        <taxon>Microbotryaceae</taxon>
        <taxon>Microbotryum</taxon>
    </lineage>
</organism>
<dbReference type="HOGENOM" id="CLU_2998207_0_0_1"/>
<protein>
    <submittedName>
        <fullName evidence="2 3">Uncharacterized protein</fullName>
    </submittedName>
</protein>
<sequence>MSTCEGRPAHKVLNQAPSGLACFPVDGSSDHIVGRGSISPPASQKPKNAFYRVSSRT</sequence>
<evidence type="ECO:0000313" key="3">
    <source>
        <dbReference type="EnsemblFungi" id="MVLG_07040T0"/>
    </source>
</evidence>
<proteinExistence type="predicted"/>
<feature type="region of interest" description="Disordered" evidence="1">
    <location>
        <begin position="33"/>
        <end position="57"/>
    </location>
</feature>
<evidence type="ECO:0000256" key="1">
    <source>
        <dbReference type="SAM" id="MobiDB-lite"/>
    </source>
</evidence>
<reference evidence="4" key="1">
    <citation type="submission" date="2010-11" db="EMBL/GenBank/DDBJ databases">
        <title>The genome sequence of Microbotryum violaceum strain p1A1 Lamole.</title>
        <authorList>
            <person name="Cuomo C."/>
            <person name="Perlin M."/>
            <person name="Young S.K."/>
            <person name="Zeng Q."/>
            <person name="Gargeya S."/>
            <person name="Alvarado L."/>
            <person name="Berlin A."/>
            <person name="Chapman S.B."/>
            <person name="Chen Z."/>
            <person name="Freedman E."/>
            <person name="Gellesch M."/>
            <person name="Goldberg J."/>
            <person name="Griggs A."/>
            <person name="Gujja S."/>
            <person name="Heilman E."/>
            <person name="Heiman D."/>
            <person name="Howarth C."/>
            <person name="Mehta T."/>
            <person name="Neiman D."/>
            <person name="Pearson M."/>
            <person name="Roberts A."/>
            <person name="Saif S."/>
            <person name="Shea T."/>
            <person name="Shenoy N."/>
            <person name="Sisk P."/>
            <person name="Stolte C."/>
            <person name="Sykes S."/>
            <person name="White J."/>
            <person name="Yandava C."/>
            <person name="Haas B."/>
            <person name="Nusbaum C."/>
            <person name="Birren B."/>
        </authorList>
    </citation>
    <scope>NUCLEOTIDE SEQUENCE [LARGE SCALE GENOMIC DNA]</scope>
    <source>
        <strain evidence="4">p1A1 Lamole</strain>
    </source>
</reference>
<dbReference type="Proteomes" id="UP000017200">
    <property type="component" value="Unassembled WGS sequence"/>
</dbReference>
<evidence type="ECO:0000313" key="2">
    <source>
        <dbReference type="EMBL" id="KDE02401.1"/>
    </source>
</evidence>
<gene>
    <name evidence="2" type="ORF">MVLG_07040</name>
</gene>
<reference evidence="2" key="2">
    <citation type="submission" date="2010-11" db="EMBL/GenBank/DDBJ databases">
        <authorList>
            <consortium name="The Broad Institute Genome Sequencing Platform"/>
            <person name="Earl A."/>
            <person name="Ward D."/>
            <person name="Feldgarden M."/>
            <person name="Gevers D."/>
            <person name="Butler R."/>
            <person name="Young S.K."/>
            <person name="Zeng Q."/>
            <person name="Gargeya S."/>
            <person name="Fitzgerald M."/>
            <person name="Haas B."/>
            <person name="Abouelleil A."/>
            <person name="Alvarado L."/>
            <person name="Arachchi H.M."/>
            <person name="Berlin A."/>
            <person name="Brown A."/>
            <person name="Chapman S.B."/>
            <person name="Chen Z."/>
            <person name="Dunbar C."/>
            <person name="Freedman E."/>
            <person name="Gearin G."/>
            <person name="Gellesch M."/>
            <person name="Goldberg J."/>
            <person name="Griggs A."/>
            <person name="Gujja S."/>
            <person name="Heilman E."/>
            <person name="Heiman D."/>
            <person name="Howarth C."/>
            <person name="Larson L."/>
            <person name="Lui A."/>
            <person name="MacDonald P.J.P."/>
            <person name="Mehta T."/>
            <person name="Montmayeur A."/>
            <person name="Murphy C."/>
            <person name="Neiman D."/>
            <person name="Pearson M."/>
            <person name="Priest M."/>
            <person name="Roberts A."/>
            <person name="Saif S."/>
            <person name="Shea T."/>
            <person name="Shenoy N."/>
            <person name="Sisk P."/>
            <person name="Stolte C."/>
            <person name="Sykes S."/>
            <person name="White J."/>
            <person name="Yandava C."/>
            <person name="Wortman J."/>
            <person name="Nusbaum C."/>
            <person name="Birren B."/>
        </authorList>
    </citation>
    <scope>NUCLEOTIDE SEQUENCE</scope>
    <source>
        <strain evidence="2">P1A1 Lamole</strain>
    </source>
</reference>
<accession>U5HJ51</accession>
<evidence type="ECO:0000313" key="4">
    <source>
        <dbReference type="Proteomes" id="UP000017200"/>
    </source>
</evidence>
<name>U5HJ51_USTV1</name>
<dbReference type="EnsemblFungi" id="MVLG_07040T0">
    <property type="protein sequence ID" value="MVLG_07040T0"/>
    <property type="gene ID" value="MVLG_07040"/>
</dbReference>
<dbReference type="AlphaFoldDB" id="U5HJ51"/>
<dbReference type="EMBL" id="GL541831">
    <property type="protein sequence ID" value="KDE02401.1"/>
    <property type="molecule type" value="Genomic_DNA"/>
</dbReference>
<dbReference type="STRING" id="683840.U5HJ51"/>
<dbReference type="EMBL" id="AEIJ01000996">
    <property type="status" value="NOT_ANNOTATED_CDS"/>
    <property type="molecule type" value="Genomic_DNA"/>
</dbReference>
<keyword evidence="4" id="KW-1185">Reference proteome</keyword>
<reference evidence="3" key="4">
    <citation type="submission" date="2015-06" db="UniProtKB">
        <authorList>
            <consortium name="EnsemblFungi"/>
        </authorList>
    </citation>
    <scope>IDENTIFICATION</scope>
</reference>
<reference evidence="2 4" key="3">
    <citation type="journal article" date="2015" name="BMC Genomics">
        <title>Sex and parasites: genomic and transcriptomic analysis of Microbotryum lychnidis-dioicae, the biotrophic and plant-castrating anther smut fungus.</title>
        <authorList>
            <person name="Perlin M.H."/>
            <person name="Amselem J."/>
            <person name="Fontanillas E."/>
            <person name="Toh S.S."/>
            <person name="Chen Z."/>
            <person name="Goldberg J."/>
            <person name="Duplessis S."/>
            <person name="Henrissat B."/>
            <person name="Young S."/>
            <person name="Zeng Q."/>
            <person name="Aguileta G."/>
            <person name="Petit E."/>
            <person name="Badouin H."/>
            <person name="Andrews J."/>
            <person name="Razeeq D."/>
            <person name="Gabaldon T."/>
            <person name="Quesneville H."/>
            <person name="Giraud T."/>
            <person name="Hood M.E."/>
            <person name="Schultz D.J."/>
            <person name="Cuomo C.A."/>
        </authorList>
    </citation>
    <scope>NUCLEOTIDE SEQUENCE [LARGE SCALE GENOMIC DNA]</scope>
    <source>
        <strain evidence="4">p1A1 Lamole</strain>
        <strain evidence="2">P1A1 Lamole</strain>
    </source>
</reference>